<dbReference type="STRING" id="39841.SAMN05660836_01616"/>
<evidence type="ECO:0000313" key="3">
    <source>
        <dbReference type="Proteomes" id="UP000199611"/>
    </source>
</evidence>
<sequence length="167" mass="18618">MSVFRRINREKAGFTVIEALVVIAIMVIVSSFVAYPEIRRIKRVYDNRSTAQAVASAFYFARTASYTYPNGVIVTYDSDSRTLRVCADQNSSNSCDSDTPGGDLFLQTMTLEKAENVDFDFTEGNFVIFRRGFPKTTSNAFAAGTVTVDDFRISVSRTGRVRVEKVS</sequence>
<dbReference type="AlphaFoldDB" id="A0A1I4U0H1"/>
<dbReference type="InterPro" id="IPR045584">
    <property type="entry name" value="Pilin-like"/>
</dbReference>
<accession>A0A1I4U0H1</accession>
<keyword evidence="1" id="KW-0472">Membrane</keyword>
<dbReference type="Pfam" id="PF07963">
    <property type="entry name" value="N_methyl"/>
    <property type="match status" value="1"/>
</dbReference>
<dbReference type="EMBL" id="FOUU01000004">
    <property type="protein sequence ID" value="SFM82233.1"/>
    <property type="molecule type" value="Genomic_DNA"/>
</dbReference>
<dbReference type="Proteomes" id="UP000199611">
    <property type="component" value="Unassembled WGS sequence"/>
</dbReference>
<evidence type="ECO:0000313" key="2">
    <source>
        <dbReference type="EMBL" id="SFM82233.1"/>
    </source>
</evidence>
<dbReference type="Gene3D" id="3.30.700.10">
    <property type="entry name" value="Glycoprotein, Type 4 Pilin"/>
    <property type="match status" value="1"/>
</dbReference>
<dbReference type="NCBIfam" id="TIGR02532">
    <property type="entry name" value="IV_pilin_GFxxxE"/>
    <property type="match status" value="1"/>
</dbReference>
<organism evidence="2 3">
    <name type="scientific">Thermodesulforhabdus norvegica</name>
    <dbReference type="NCBI Taxonomy" id="39841"/>
    <lineage>
        <taxon>Bacteria</taxon>
        <taxon>Pseudomonadati</taxon>
        <taxon>Thermodesulfobacteriota</taxon>
        <taxon>Syntrophobacteria</taxon>
        <taxon>Syntrophobacterales</taxon>
        <taxon>Thermodesulforhabdaceae</taxon>
        <taxon>Thermodesulforhabdus</taxon>
    </lineage>
</organism>
<name>A0A1I4U0H1_9BACT</name>
<dbReference type="InterPro" id="IPR012902">
    <property type="entry name" value="N_methyl_site"/>
</dbReference>
<keyword evidence="1" id="KW-1133">Transmembrane helix</keyword>
<evidence type="ECO:0000256" key="1">
    <source>
        <dbReference type="SAM" id="Phobius"/>
    </source>
</evidence>
<proteinExistence type="predicted"/>
<dbReference type="RefSeq" id="WP_093394856.1">
    <property type="nucleotide sequence ID" value="NZ_FOUU01000004.1"/>
</dbReference>
<keyword evidence="1" id="KW-0812">Transmembrane</keyword>
<dbReference type="SUPFAM" id="SSF54523">
    <property type="entry name" value="Pili subunits"/>
    <property type="match status" value="1"/>
</dbReference>
<gene>
    <name evidence="2" type="ORF">SAMN05660836_01616</name>
</gene>
<feature type="transmembrane region" description="Helical" evidence="1">
    <location>
        <begin position="12"/>
        <end position="35"/>
    </location>
</feature>
<protein>
    <submittedName>
        <fullName evidence="2">Prepilin-type N-terminal cleavage/methylation domain-containing protein</fullName>
    </submittedName>
</protein>
<keyword evidence="3" id="KW-1185">Reference proteome</keyword>
<reference evidence="2 3" key="1">
    <citation type="submission" date="2016-10" db="EMBL/GenBank/DDBJ databases">
        <authorList>
            <person name="de Groot N.N."/>
        </authorList>
    </citation>
    <scope>NUCLEOTIDE SEQUENCE [LARGE SCALE GENOMIC DNA]</scope>
    <source>
        <strain evidence="2 3">DSM 9990</strain>
    </source>
</reference>